<keyword evidence="1" id="KW-1185">Reference proteome</keyword>
<accession>A0A6J3MD31</accession>
<protein>
    <submittedName>
        <fullName evidence="2">Uncharacterized protein</fullName>
    </submittedName>
</protein>
<organism evidence="2">
    <name type="scientific">Dissoconium aciculare CBS 342.82</name>
    <dbReference type="NCBI Taxonomy" id="1314786"/>
    <lineage>
        <taxon>Eukaryota</taxon>
        <taxon>Fungi</taxon>
        <taxon>Dikarya</taxon>
        <taxon>Ascomycota</taxon>
        <taxon>Pezizomycotina</taxon>
        <taxon>Dothideomycetes</taxon>
        <taxon>Dothideomycetidae</taxon>
        <taxon>Mycosphaerellales</taxon>
        <taxon>Dissoconiaceae</taxon>
        <taxon>Dissoconium</taxon>
    </lineage>
</organism>
<sequence length="160" mass="18019">MIRCAALLLASRSPSRRDIHRSPPHPPPSQVLLLAPSSWLLAPASTFCRAYHDAHHAAGTEEDGARCDASRTAHATQRLTQGFEGLYFRFASLDWPREREREGDISAHHVVSPRDSRAANRKALLHSAMRWKWHACRGVETPTMRSLRGFTAYRISHSFA</sequence>
<reference evidence="2" key="3">
    <citation type="submission" date="2025-08" db="UniProtKB">
        <authorList>
            <consortium name="RefSeq"/>
        </authorList>
    </citation>
    <scope>IDENTIFICATION</scope>
    <source>
        <strain evidence="2">CBS 342.82</strain>
    </source>
</reference>
<gene>
    <name evidence="2" type="ORF">K489DRAFT_98319</name>
</gene>
<dbReference type="AlphaFoldDB" id="A0A6J3MD31"/>
<proteinExistence type="predicted"/>
<dbReference type="Proteomes" id="UP000504637">
    <property type="component" value="Unplaced"/>
</dbReference>
<dbReference type="GeneID" id="54366904"/>
<evidence type="ECO:0000313" key="1">
    <source>
        <dbReference type="Proteomes" id="UP000504637"/>
    </source>
</evidence>
<reference evidence="2" key="1">
    <citation type="submission" date="2020-01" db="EMBL/GenBank/DDBJ databases">
        <authorList>
            <consortium name="DOE Joint Genome Institute"/>
            <person name="Haridas S."/>
            <person name="Albert R."/>
            <person name="Binder M."/>
            <person name="Bloem J."/>
            <person name="Labutti K."/>
            <person name="Salamov A."/>
            <person name="Andreopoulos B."/>
            <person name="Baker S.E."/>
            <person name="Barry K."/>
            <person name="Bills G."/>
            <person name="Bluhm B.H."/>
            <person name="Cannon C."/>
            <person name="Castanera R."/>
            <person name="Culley D.E."/>
            <person name="Daum C."/>
            <person name="Ezra D."/>
            <person name="Gonzalez J.B."/>
            <person name="Henrissat B."/>
            <person name="Kuo A."/>
            <person name="Liang C."/>
            <person name="Lipzen A."/>
            <person name="Lutzoni F."/>
            <person name="Magnuson J."/>
            <person name="Mondo S."/>
            <person name="Nolan M."/>
            <person name="Ohm R."/>
            <person name="Pangilinan J."/>
            <person name="Park H.-J."/>
            <person name="Ramirez L."/>
            <person name="Alfaro M."/>
            <person name="Sun H."/>
            <person name="Tritt A."/>
            <person name="Yoshinaga Y."/>
            <person name="Zwiers L.-H."/>
            <person name="Turgeon B.G."/>
            <person name="Goodwin S.B."/>
            <person name="Spatafora J.W."/>
            <person name="Crous P.W."/>
            <person name="Grigoriev I.V."/>
        </authorList>
    </citation>
    <scope>NUCLEOTIDE SEQUENCE</scope>
    <source>
        <strain evidence="2">CBS 342.82</strain>
    </source>
</reference>
<reference evidence="2" key="2">
    <citation type="submission" date="2020-04" db="EMBL/GenBank/DDBJ databases">
        <authorList>
            <consortium name="NCBI Genome Project"/>
        </authorList>
    </citation>
    <scope>NUCLEOTIDE SEQUENCE</scope>
    <source>
        <strain evidence="2">CBS 342.82</strain>
    </source>
</reference>
<dbReference type="RefSeq" id="XP_033462824.1">
    <property type="nucleotide sequence ID" value="XM_033609103.1"/>
</dbReference>
<evidence type="ECO:0000313" key="2">
    <source>
        <dbReference type="RefSeq" id="XP_033462824.1"/>
    </source>
</evidence>
<name>A0A6J3MD31_9PEZI</name>